<dbReference type="RefSeq" id="WP_327083473.1">
    <property type="nucleotide sequence ID" value="NZ_FQVN01000007.1"/>
</dbReference>
<proteinExistence type="predicted"/>
<dbReference type="PANTHER" id="PTHR23513">
    <property type="entry name" value="INTEGRAL MEMBRANE EFFLUX PROTEIN-RELATED"/>
    <property type="match status" value="1"/>
</dbReference>
<evidence type="ECO:0000313" key="8">
    <source>
        <dbReference type="EMBL" id="SHG24158.1"/>
    </source>
</evidence>
<sequence>MIADRTAPDLRSPRSRGLWAHRDFRLLWTGETASQLGSGITAVALPLVAVVTLDAGTFAVALLGAATWLPWLVLGLPAGAWVDRLPRRPVMLAANLASILLLVSVPVAAWLDALTVGHLLAVALSSGAAAVFFSTAYHVYLPALVATADLVEGNAKLQGGEQVARVTGRGVGGLIAQWLGATAGLLADAASFLVSTLCLLSIRTREAPPESSPRSSGLVREVREGLRFVVGDPYLRAFAAFGATANFALQGYQAIQVVFLVRTVGVEPGAVGVVVACASVGGVFGASVARAVGTRFGTARGLLLCHVGTVPFGLLMVATGPGAGLVFFVAGAFLVSAGIVATNVILGGFRQSYCPPELLGRVVATSMFLNHSTIPLGAVLGGALGVWMGIRPTMAVMTALLALSGLILVATPLRRQRDLPTSPPRGTAATASASD</sequence>
<feature type="transmembrane region" description="Helical" evidence="7">
    <location>
        <begin position="325"/>
        <end position="346"/>
    </location>
</feature>
<evidence type="ECO:0000256" key="2">
    <source>
        <dbReference type="ARBA" id="ARBA00022448"/>
    </source>
</evidence>
<evidence type="ECO:0000256" key="1">
    <source>
        <dbReference type="ARBA" id="ARBA00004651"/>
    </source>
</evidence>
<evidence type="ECO:0000256" key="6">
    <source>
        <dbReference type="ARBA" id="ARBA00023136"/>
    </source>
</evidence>
<dbReference type="GO" id="GO:0005886">
    <property type="term" value="C:plasma membrane"/>
    <property type="evidence" value="ECO:0007669"/>
    <property type="project" value="UniProtKB-SubCell"/>
</dbReference>
<gene>
    <name evidence="8" type="ORF">SAMN05444320_107142</name>
</gene>
<feature type="transmembrane region" description="Helical" evidence="7">
    <location>
        <begin position="394"/>
        <end position="413"/>
    </location>
</feature>
<evidence type="ECO:0000256" key="7">
    <source>
        <dbReference type="SAM" id="Phobius"/>
    </source>
</evidence>
<keyword evidence="4 7" id="KW-0812">Transmembrane</keyword>
<feature type="transmembrane region" description="Helical" evidence="7">
    <location>
        <begin position="301"/>
        <end position="319"/>
    </location>
</feature>
<evidence type="ECO:0000256" key="5">
    <source>
        <dbReference type="ARBA" id="ARBA00022989"/>
    </source>
</evidence>
<feature type="transmembrane region" description="Helical" evidence="7">
    <location>
        <begin position="367"/>
        <end position="388"/>
    </location>
</feature>
<organism evidence="8 9">
    <name type="scientific">Streptoalloteichus hindustanus</name>
    <dbReference type="NCBI Taxonomy" id="2017"/>
    <lineage>
        <taxon>Bacteria</taxon>
        <taxon>Bacillati</taxon>
        <taxon>Actinomycetota</taxon>
        <taxon>Actinomycetes</taxon>
        <taxon>Pseudonocardiales</taxon>
        <taxon>Pseudonocardiaceae</taxon>
        <taxon>Streptoalloteichus</taxon>
    </lineage>
</organism>
<feature type="transmembrane region" description="Helical" evidence="7">
    <location>
        <begin position="55"/>
        <end position="78"/>
    </location>
</feature>
<comment type="subcellular location">
    <subcellularLocation>
        <location evidence="1">Cell membrane</location>
        <topology evidence="1">Multi-pass membrane protein</topology>
    </subcellularLocation>
</comment>
<dbReference type="InterPro" id="IPR036259">
    <property type="entry name" value="MFS_trans_sf"/>
</dbReference>
<dbReference type="PANTHER" id="PTHR23513:SF6">
    <property type="entry name" value="MAJOR FACILITATOR SUPERFAMILY ASSOCIATED DOMAIN-CONTAINING PROTEIN"/>
    <property type="match status" value="1"/>
</dbReference>
<dbReference type="EMBL" id="FQVN01000007">
    <property type="protein sequence ID" value="SHG24158.1"/>
    <property type="molecule type" value="Genomic_DNA"/>
</dbReference>
<dbReference type="InterPro" id="IPR010290">
    <property type="entry name" value="TM_effector"/>
</dbReference>
<protein>
    <submittedName>
        <fullName evidence="8">Predicted arabinose efflux permease, MFS family</fullName>
    </submittedName>
</protein>
<evidence type="ECO:0000256" key="4">
    <source>
        <dbReference type="ARBA" id="ARBA00022692"/>
    </source>
</evidence>
<evidence type="ECO:0000313" key="9">
    <source>
        <dbReference type="Proteomes" id="UP000184501"/>
    </source>
</evidence>
<accession>A0A1M5I706</accession>
<keyword evidence="3" id="KW-1003">Cell membrane</keyword>
<feature type="transmembrane region" description="Helical" evidence="7">
    <location>
        <begin position="178"/>
        <end position="202"/>
    </location>
</feature>
<keyword evidence="9" id="KW-1185">Reference proteome</keyword>
<feature type="transmembrane region" description="Helical" evidence="7">
    <location>
        <begin position="90"/>
        <end position="111"/>
    </location>
</feature>
<dbReference type="Gene3D" id="1.20.1250.20">
    <property type="entry name" value="MFS general substrate transporter like domains"/>
    <property type="match status" value="1"/>
</dbReference>
<name>A0A1M5I706_STRHI</name>
<keyword evidence="6 7" id="KW-0472">Membrane</keyword>
<feature type="transmembrane region" description="Helical" evidence="7">
    <location>
        <begin position="269"/>
        <end position="289"/>
    </location>
</feature>
<dbReference type="AlphaFoldDB" id="A0A1M5I706"/>
<feature type="transmembrane region" description="Helical" evidence="7">
    <location>
        <begin position="117"/>
        <end position="140"/>
    </location>
</feature>
<keyword evidence="5 7" id="KW-1133">Transmembrane helix</keyword>
<reference evidence="8 9" key="1">
    <citation type="submission" date="2016-11" db="EMBL/GenBank/DDBJ databases">
        <authorList>
            <person name="Jaros S."/>
            <person name="Januszkiewicz K."/>
            <person name="Wedrychowicz H."/>
        </authorList>
    </citation>
    <scope>NUCLEOTIDE SEQUENCE [LARGE SCALE GENOMIC DNA]</scope>
    <source>
        <strain evidence="8 9">DSM 44523</strain>
    </source>
</reference>
<dbReference type="SUPFAM" id="SSF103473">
    <property type="entry name" value="MFS general substrate transporter"/>
    <property type="match status" value="1"/>
</dbReference>
<dbReference type="Pfam" id="PF05977">
    <property type="entry name" value="MFS_3"/>
    <property type="match status" value="1"/>
</dbReference>
<dbReference type="STRING" id="2017.SAMN05444320_107142"/>
<keyword evidence="2" id="KW-0813">Transport</keyword>
<evidence type="ECO:0000256" key="3">
    <source>
        <dbReference type="ARBA" id="ARBA00022475"/>
    </source>
</evidence>
<dbReference type="CDD" id="cd06173">
    <property type="entry name" value="MFS_MefA_like"/>
    <property type="match status" value="1"/>
</dbReference>
<dbReference type="Proteomes" id="UP000184501">
    <property type="component" value="Unassembled WGS sequence"/>
</dbReference>